<dbReference type="Pfam" id="PF01426">
    <property type="entry name" value="BAH"/>
    <property type="match status" value="1"/>
</dbReference>
<evidence type="ECO:0000259" key="2">
    <source>
        <dbReference type="PROSITE" id="PS51038"/>
    </source>
</evidence>
<dbReference type="InterPro" id="IPR014002">
    <property type="entry name" value="Agenet_dom_plant"/>
</dbReference>
<proteinExistence type="predicted"/>
<dbReference type="InterPro" id="IPR008395">
    <property type="entry name" value="Agenet-like_dom"/>
</dbReference>
<dbReference type="InterPro" id="IPR001025">
    <property type="entry name" value="BAH_dom"/>
</dbReference>
<dbReference type="SMART" id="SM00439">
    <property type="entry name" value="BAH"/>
    <property type="match status" value="1"/>
</dbReference>
<dbReference type="Gene3D" id="2.30.30.490">
    <property type="match status" value="1"/>
</dbReference>
<dbReference type="CDD" id="cd20405">
    <property type="entry name" value="Tudor_Agenet_AtDUF_rpt1_3"/>
    <property type="match status" value="1"/>
</dbReference>
<feature type="region of interest" description="Disordered" evidence="1">
    <location>
        <begin position="620"/>
        <end position="646"/>
    </location>
</feature>
<dbReference type="STRING" id="3476.A0A2P5CEU2"/>
<dbReference type="OrthoDB" id="1883212at2759"/>
<dbReference type="SMART" id="SM00743">
    <property type="entry name" value="Agenet"/>
    <property type="match status" value="2"/>
</dbReference>
<dbReference type="AlphaFoldDB" id="A0A2P5CEU2"/>
<dbReference type="EMBL" id="JXTB01000139">
    <property type="protein sequence ID" value="PON59548.1"/>
    <property type="molecule type" value="Genomic_DNA"/>
</dbReference>
<dbReference type="PANTHER" id="PTHR31917">
    <property type="entry name" value="AGENET DOMAIN-CONTAINING PROTEIN-RELATED"/>
    <property type="match status" value="1"/>
</dbReference>
<dbReference type="PANTHER" id="PTHR31917:SF58">
    <property type="entry name" value="AGENET AND BROMO-ADJACENT HOMOLOGY (BAH) DOMAIN-CONTAINING PROTEIN"/>
    <property type="match status" value="1"/>
</dbReference>
<feature type="compositionally biased region" description="Polar residues" evidence="1">
    <location>
        <begin position="634"/>
        <end position="646"/>
    </location>
</feature>
<keyword evidence="4" id="KW-1185">Reference proteome</keyword>
<dbReference type="Proteomes" id="UP000237105">
    <property type="component" value="Unassembled WGS sequence"/>
</dbReference>
<protein>
    <submittedName>
        <fullName evidence="3">Agenet domain containing protein</fullName>
    </submittedName>
</protein>
<evidence type="ECO:0000313" key="4">
    <source>
        <dbReference type="Proteomes" id="UP000237105"/>
    </source>
</evidence>
<gene>
    <name evidence="3" type="ORF">PanWU01x14_159060</name>
</gene>
<feature type="compositionally biased region" description="Polar residues" evidence="1">
    <location>
        <begin position="556"/>
        <end position="568"/>
    </location>
</feature>
<comment type="caution">
    <text evidence="3">The sequence shown here is derived from an EMBL/GenBank/DDBJ whole genome shotgun (WGS) entry which is preliminary data.</text>
</comment>
<dbReference type="GO" id="GO:0003682">
    <property type="term" value="F:chromatin binding"/>
    <property type="evidence" value="ECO:0007669"/>
    <property type="project" value="InterPro"/>
</dbReference>
<accession>A0A2P5CEU2</accession>
<dbReference type="InterPro" id="IPR043151">
    <property type="entry name" value="BAH_sf"/>
</dbReference>
<feature type="domain" description="BAH" evidence="2">
    <location>
        <begin position="160"/>
        <end position="277"/>
    </location>
</feature>
<dbReference type="PROSITE" id="PS51038">
    <property type="entry name" value="BAH"/>
    <property type="match status" value="1"/>
</dbReference>
<dbReference type="Pfam" id="PF05641">
    <property type="entry name" value="Agenet"/>
    <property type="match status" value="1"/>
</dbReference>
<name>A0A2P5CEU2_PARAD</name>
<organism evidence="3 4">
    <name type="scientific">Parasponia andersonii</name>
    <name type="common">Sponia andersonii</name>
    <dbReference type="NCBI Taxonomy" id="3476"/>
    <lineage>
        <taxon>Eukaryota</taxon>
        <taxon>Viridiplantae</taxon>
        <taxon>Streptophyta</taxon>
        <taxon>Embryophyta</taxon>
        <taxon>Tracheophyta</taxon>
        <taxon>Spermatophyta</taxon>
        <taxon>Magnoliopsida</taxon>
        <taxon>eudicotyledons</taxon>
        <taxon>Gunneridae</taxon>
        <taxon>Pentapetalae</taxon>
        <taxon>rosids</taxon>
        <taxon>fabids</taxon>
        <taxon>Rosales</taxon>
        <taxon>Cannabaceae</taxon>
        <taxon>Parasponia</taxon>
    </lineage>
</organism>
<feature type="region of interest" description="Disordered" evidence="1">
    <location>
        <begin position="556"/>
        <end position="588"/>
    </location>
</feature>
<evidence type="ECO:0000313" key="3">
    <source>
        <dbReference type="EMBL" id="PON59548.1"/>
    </source>
</evidence>
<reference evidence="4" key="1">
    <citation type="submission" date="2016-06" db="EMBL/GenBank/DDBJ databases">
        <title>Parallel loss of symbiosis genes in relatives of nitrogen-fixing non-legume Parasponia.</title>
        <authorList>
            <person name="Van Velzen R."/>
            <person name="Holmer R."/>
            <person name="Bu F."/>
            <person name="Rutten L."/>
            <person name="Van Zeijl A."/>
            <person name="Liu W."/>
            <person name="Santuari L."/>
            <person name="Cao Q."/>
            <person name="Sharma T."/>
            <person name="Shen D."/>
            <person name="Roswanjaya Y."/>
            <person name="Wardhani T."/>
            <person name="Kalhor M.S."/>
            <person name="Jansen J."/>
            <person name="Van den Hoogen J."/>
            <person name="Gungor B."/>
            <person name="Hartog M."/>
            <person name="Hontelez J."/>
            <person name="Verver J."/>
            <person name="Yang W.-C."/>
            <person name="Schijlen E."/>
            <person name="Repin R."/>
            <person name="Schilthuizen M."/>
            <person name="Schranz E."/>
            <person name="Heidstra R."/>
            <person name="Miyata K."/>
            <person name="Fedorova E."/>
            <person name="Kohlen W."/>
            <person name="Bisseling T."/>
            <person name="Smit S."/>
            <person name="Geurts R."/>
        </authorList>
    </citation>
    <scope>NUCLEOTIDE SEQUENCE [LARGE SCALE GENOMIC DNA]</scope>
    <source>
        <strain evidence="4">cv. WU1-14</strain>
    </source>
</reference>
<sequence length="690" mass="78643">MERIAAAAYATTSFGFVSWDEVFVSSDKGRREVHYYLKRSDGRSDLAVIGKEKSLKHMSYHYALRNRSPFSAASLAKLKSRREVIDWLNSVVSDSSMNKSSHLDAGILECKNICELDVKSFKDKQLQKFGHCTQNFQWLGSPWSTKKKRRHYQSFQRNGVRISVHDFVYVLAEEDKRLVAYLEDMHEDSRGNKMVVVRWYHKIDEVGIILPQNYNDREIFSSLCLQDLNIECIDGLATVLSPQHYRKFLNEARHTQLEPFVCRKQFENDDVKPFNITQVKGYWKQDILRYMYSVSPSKDCEISEQSNDDLIVEENTDAINIRPGKRQCTERREMISAGCVDAWSLGNNGIKFRSGNETCGTIGGRSVLSTLPVNVAKDNSSQFCELDAHVEVLSQDSGLRGCWFRASVIKKHKNKVKVRYHDIQDASDESNKLEEWILASKVASSDQLGLRMCGRTIVRPVPRSNKGRVSWVVHVGSIVDVWLHDGWWEGIVFQKDSDDRFHVFFPGEKQISVCSHGELRHSQEWLGNGWMQMKERPDLVPAVRNSLETNVISQNSFRGDSAQVTDPENQGFRKDANGFKDSCSGSKSDKDGNVKELKVVLDLSKDNLLSRLKWNSSKKRRRGSGSYAQKLHQNDTVVSNGAPNVSASRTRERFVIPTSFKLDHENCKYAGDSLFSSSVVPCLTSLVMSR</sequence>
<evidence type="ECO:0000256" key="1">
    <source>
        <dbReference type="SAM" id="MobiDB-lite"/>
    </source>
</evidence>